<proteinExistence type="predicted"/>
<reference evidence="2" key="1">
    <citation type="submission" date="2016-08" db="EMBL/GenBank/DDBJ databases">
        <authorList>
            <person name="Varghese N."/>
            <person name="Submissions Spin"/>
        </authorList>
    </citation>
    <scope>NUCLEOTIDE SEQUENCE [LARGE SCALE GENOMIC DNA]</scope>
    <source>
        <strain evidence="2">ERR11</strain>
    </source>
</reference>
<dbReference type="RefSeq" id="WP_165637954.1">
    <property type="nucleotide sequence ID" value="NZ_FMAI01000057.1"/>
</dbReference>
<protein>
    <submittedName>
        <fullName evidence="1">Uncharacterized protein</fullName>
    </submittedName>
</protein>
<evidence type="ECO:0000313" key="2">
    <source>
        <dbReference type="Proteomes" id="UP000199184"/>
    </source>
</evidence>
<organism evidence="1 2">
    <name type="scientific">Bradyrhizobium shewense</name>
    <dbReference type="NCBI Taxonomy" id="1761772"/>
    <lineage>
        <taxon>Bacteria</taxon>
        <taxon>Pseudomonadati</taxon>
        <taxon>Pseudomonadota</taxon>
        <taxon>Alphaproteobacteria</taxon>
        <taxon>Hyphomicrobiales</taxon>
        <taxon>Nitrobacteraceae</taxon>
        <taxon>Bradyrhizobium</taxon>
    </lineage>
</organism>
<gene>
    <name evidence="1" type="ORF">GA0061098_10576</name>
</gene>
<sequence length="47" mass="5097">MPKQVVKVLCSLAVACRVAFGTVALVAQNGTNAHLSQKRNLFVLRLM</sequence>
<dbReference type="Proteomes" id="UP000199184">
    <property type="component" value="Unassembled WGS sequence"/>
</dbReference>
<dbReference type="AlphaFoldDB" id="A0A1C3XUA5"/>
<name>A0A1C3XUA5_9BRAD</name>
<keyword evidence="2" id="KW-1185">Reference proteome</keyword>
<evidence type="ECO:0000313" key="1">
    <source>
        <dbReference type="EMBL" id="SCB55853.1"/>
    </source>
</evidence>
<accession>A0A1C3XUA5</accession>
<dbReference type="EMBL" id="FMAI01000057">
    <property type="protein sequence ID" value="SCB55853.1"/>
    <property type="molecule type" value="Genomic_DNA"/>
</dbReference>